<dbReference type="RefSeq" id="WP_133703228.1">
    <property type="nucleotide sequence ID" value="NZ_SNXS01000009.1"/>
</dbReference>
<feature type="transmembrane region" description="Helical" evidence="1">
    <location>
        <begin position="119"/>
        <end position="138"/>
    </location>
</feature>
<dbReference type="GO" id="GO:0016020">
    <property type="term" value="C:membrane"/>
    <property type="evidence" value="ECO:0007669"/>
    <property type="project" value="InterPro"/>
</dbReference>
<feature type="transmembrane region" description="Helical" evidence="1">
    <location>
        <begin position="21"/>
        <end position="44"/>
    </location>
</feature>
<comment type="caution">
    <text evidence="4">The sequence shown here is derived from an EMBL/GenBank/DDBJ whole genome shotgun (WGS) entry which is preliminary data.</text>
</comment>
<feature type="domain" description="Signal transduction histidine kinase internal region" evidence="3">
    <location>
        <begin position="160"/>
        <end position="239"/>
    </location>
</feature>
<feature type="domain" description="Histidine kinase/HSP90-like ATPase" evidence="2">
    <location>
        <begin position="258"/>
        <end position="355"/>
    </location>
</feature>
<gene>
    <name evidence="4" type="ORF">DES47_10911</name>
</gene>
<keyword evidence="1" id="KW-1133">Transmembrane helix</keyword>
<dbReference type="AlphaFoldDB" id="A0A4R6QJU6"/>
<dbReference type="InParanoid" id="A0A4R6QJU6"/>
<dbReference type="SUPFAM" id="SSF55874">
    <property type="entry name" value="ATPase domain of HSP90 chaperone/DNA topoisomerase II/histidine kinase"/>
    <property type="match status" value="1"/>
</dbReference>
<dbReference type="InterPro" id="IPR036890">
    <property type="entry name" value="HATPase_C_sf"/>
</dbReference>
<organism evidence="4 5">
    <name type="scientific">Roseateles toxinivorans</name>
    <dbReference type="NCBI Taxonomy" id="270368"/>
    <lineage>
        <taxon>Bacteria</taxon>
        <taxon>Pseudomonadati</taxon>
        <taxon>Pseudomonadota</taxon>
        <taxon>Betaproteobacteria</taxon>
        <taxon>Burkholderiales</taxon>
        <taxon>Sphaerotilaceae</taxon>
        <taxon>Roseateles</taxon>
    </lineage>
</organism>
<accession>A0A4R6QJU6</accession>
<dbReference type="PANTHER" id="PTHR34220">
    <property type="entry name" value="SENSOR HISTIDINE KINASE YPDA"/>
    <property type="match status" value="1"/>
</dbReference>
<keyword evidence="4" id="KW-0418">Kinase</keyword>
<reference evidence="4 5" key="1">
    <citation type="submission" date="2019-03" db="EMBL/GenBank/DDBJ databases">
        <title>Genomic Encyclopedia of Type Strains, Phase IV (KMG-IV): sequencing the most valuable type-strain genomes for metagenomic binning, comparative biology and taxonomic classification.</title>
        <authorList>
            <person name="Goeker M."/>
        </authorList>
    </citation>
    <scope>NUCLEOTIDE SEQUENCE [LARGE SCALE GENOMIC DNA]</scope>
    <source>
        <strain evidence="4 5">DSM 16998</strain>
    </source>
</reference>
<feature type="transmembrane region" description="Helical" evidence="1">
    <location>
        <begin position="50"/>
        <end position="68"/>
    </location>
</feature>
<keyword evidence="1" id="KW-0812">Transmembrane</keyword>
<keyword evidence="5" id="KW-1185">Reference proteome</keyword>
<dbReference type="PANTHER" id="PTHR34220:SF9">
    <property type="entry name" value="SIGNAL TRANSDUCTION HISTIDINE KINASE INTERNAL REGION DOMAIN-CONTAINING PROTEIN"/>
    <property type="match status" value="1"/>
</dbReference>
<evidence type="ECO:0000259" key="2">
    <source>
        <dbReference type="Pfam" id="PF02518"/>
    </source>
</evidence>
<dbReference type="InterPro" id="IPR050640">
    <property type="entry name" value="Bact_2-comp_sensor_kinase"/>
</dbReference>
<dbReference type="InterPro" id="IPR003594">
    <property type="entry name" value="HATPase_dom"/>
</dbReference>
<evidence type="ECO:0000259" key="3">
    <source>
        <dbReference type="Pfam" id="PF06580"/>
    </source>
</evidence>
<name>A0A4R6QJU6_9BURK</name>
<keyword evidence="1" id="KW-0472">Membrane</keyword>
<keyword evidence="4" id="KW-0808">Transferase</keyword>
<proteinExistence type="predicted"/>
<dbReference type="Pfam" id="PF02518">
    <property type="entry name" value="HATPase_c"/>
    <property type="match status" value="1"/>
</dbReference>
<dbReference type="Gene3D" id="3.30.565.10">
    <property type="entry name" value="Histidine kinase-like ATPase, C-terminal domain"/>
    <property type="match status" value="1"/>
</dbReference>
<dbReference type="InterPro" id="IPR010559">
    <property type="entry name" value="Sig_transdc_His_kin_internal"/>
</dbReference>
<evidence type="ECO:0000256" key="1">
    <source>
        <dbReference type="SAM" id="Phobius"/>
    </source>
</evidence>
<evidence type="ECO:0000313" key="4">
    <source>
        <dbReference type="EMBL" id="TDP62031.1"/>
    </source>
</evidence>
<evidence type="ECO:0000313" key="5">
    <source>
        <dbReference type="Proteomes" id="UP000295361"/>
    </source>
</evidence>
<sequence length="356" mass="38671">MSSLEIATFRKTPLAWQSVARLIAVSALFWAVAAGILFLAAPGIDTYPRLLVFSECSGLAILGFAMLLRPSRWFPKINPTIGWLVTGVIAIPAGYVLGHVIALLALGEPFRLLSPGNDRMVPIIFTVLIAGFGLHYFATREHLANEAMARSEAQRLATESELRLLRAQLEPHMLFNTLANLRSLVKEDATQAELMIDQLITYLRSALAASRTEANTLSDEFVQLRAYLEIMSLRMGPRLSYRLDLPADLARLAVPSMLLQPLVENAIKHGLEPKVGAGSIEVRACRADAGIEISVTDTGLGLRPAGRLQSAADTTSGSYGLLHVRERLRAIYGPKASLTLNPQTPAGVCATVRIPQ</sequence>
<feature type="transmembrane region" description="Helical" evidence="1">
    <location>
        <begin position="80"/>
        <end position="107"/>
    </location>
</feature>
<dbReference type="EMBL" id="SNXS01000009">
    <property type="protein sequence ID" value="TDP62031.1"/>
    <property type="molecule type" value="Genomic_DNA"/>
</dbReference>
<dbReference type="Proteomes" id="UP000295361">
    <property type="component" value="Unassembled WGS sequence"/>
</dbReference>
<dbReference type="Pfam" id="PF06580">
    <property type="entry name" value="His_kinase"/>
    <property type="match status" value="1"/>
</dbReference>
<dbReference type="OrthoDB" id="2514702at2"/>
<dbReference type="GO" id="GO:0000155">
    <property type="term" value="F:phosphorelay sensor kinase activity"/>
    <property type="evidence" value="ECO:0007669"/>
    <property type="project" value="InterPro"/>
</dbReference>
<protein>
    <submittedName>
        <fullName evidence="4">Histidine kinase</fullName>
    </submittedName>
</protein>